<proteinExistence type="predicted"/>
<gene>
    <name evidence="2" type="ORF">POVCU1_057780</name>
    <name evidence="1" type="ORF">POVCU2_0013910</name>
</gene>
<reference evidence="1" key="2">
    <citation type="submission" date="2016-05" db="EMBL/GenBank/DDBJ databases">
        <authorList>
            <person name="Lavstsen T."/>
            <person name="Jespersen J.S."/>
        </authorList>
    </citation>
    <scope>NUCLEOTIDE SEQUENCE [LARGE SCALE GENOMIC DNA]</scope>
</reference>
<name>A0A1A8VS17_PLAOA</name>
<evidence type="ECO:0000313" key="2">
    <source>
        <dbReference type="EMBL" id="SBT00131.1"/>
    </source>
</evidence>
<dbReference type="InterPro" id="IPR008780">
    <property type="entry name" value="Plasmodium_Vir"/>
</dbReference>
<dbReference type="Proteomes" id="UP000078546">
    <property type="component" value="Unassembled WGS sequence"/>
</dbReference>
<sequence length="357" mass="41989">MTTIKKEDIPSNKYFEKLKKSIKFEDIIRYIKKEHSSSKIEEWINMYSRYLEKYIKDNIDEWKGSDTKKRCDDLNYILDIIVDYLEQMKLNKSIKYLHDINTYSRDMLKKYEALKCYRNMHGNFNRIEFFKKRFSLFCDDLDYVITNIDSINKSPDCKTIISDIFTRKHRLMYVLNITKPQYRYIFNFNKQCRDNLSQISKKNYCNLVKTREHLAQDGDSLRAEVNALQGGKMASLEDSESEERFDRVQGEEDALELSDPGSMELLQRELEEMEMSPNTKTTVAAGSFVGVSLISLFLYKATPIGSWLRSTVIPNAENNYSMFNEETDNLLSNNIDPLQLNMDNYEYQMSYHAGGGL</sequence>
<protein>
    <submittedName>
        <fullName evidence="1">PIR Superfamily Protein</fullName>
    </submittedName>
</protein>
<dbReference type="Pfam" id="PF05795">
    <property type="entry name" value="Plasmodium_Vir"/>
    <property type="match status" value="1"/>
</dbReference>
<evidence type="ECO:0000313" key="1">
    <source>
        <dbReference type="EMBL" id="SBS82108.1"/>
    </source>
</evidence>
<reference evidence="3 4" key="1">
    <citation type="submission" date="2016-05" db="EMBL/GenBank/DDBJ databases">
        <authorList>
            <person name="Naeem Raeece"/>
        </authorList>
    </citation>
    <scope>NUCLEOTIDE SEQUENCE [LARGE SCALE GENOMIC DNA]</scope>
</reference>
<dbReference type="Proteomes" id="UP000078560">
    <property type="component" value="Unassembled WGS sequence"/>
</dbReference>
<accession>A0A1A8VS17</accession>
<evidence type="ECO:0000313" key="3">
    <source>
        <dbReference type="Proteomes" id="UP000078546"/>
    </source>
</evidence>
<dbReference type="EMBL" id="FLQU01000197">
    <property type="protein sequence ID" value="SBS82108.1"/>
    <property type="molecule type" value="Genomic_DNA"/>
</dbReference>
<organism evidence="1 4">
    <name type="scientific">Plasmodium ovale curtisi</name>
    <dbReference type="NCBI Taxonomy" id="864141"/>
    <lineage>
        <taxon>Eukaryota</taxon>
        <taxon>Sar</taxon>
        <taxon>Alveolata</taxon>
        <taxon>Apicomplexa</taxon>
        <taxon>Aconoidasida</taxon>
        <taxon>Haemosporida</taxon>
        <taxon>Plasmodiidae</taxon>
        <taxon>Plasmodium</taxon>
        <taxon>Plasmodium (Plasmodium)</taxon>
    </lineage>
</organism>
<dbReference type="EMBL" id="FLQV01001729">
    <property type="protein sequence ID" value="SBT00131.1"/>
    <property type="molecule type" value="Genomic_DNA"/>
</dbReference>
<dbReference type="AlphaFoldDB" id="A0A1A8VS17"/>
<evidence type="ECO:0000313" key="4">
    <source>
        <dbReference type="Proteomes" id="UP000078560"/>
    </source>
</evidence>